<dbReference type="InterPro" id="IPR029000">
    <property type="entry name" value="Cyclophilin-like_dom_sf"/>
</dbReference>
<dbReference type="EMBL" id="QTUC01000001">
    <property type="protein sequence ID" value="REF38239.1"/>
    <property type="molecule type" value="Genomic_DNA"/>
</dbReference>
<feature type="region of interest" description="Disordered" evidence="2">
    <location>
        <begin position="61"/>
        <end position="107"/>
    </location>
</feature>
<keyword evidence="5" id="KW-1185">Reference proteome</keyword>
<feature type="domain" description="PPIase cyclophilin-type" evidence="3">
    <location>
        <begin position="147"/>
        <end position="295"/>
    </location>
</feature>
<protein>
    <submittedName>
        <fullName evidence="4">Peptidyl-prolyl cis-trans isomerase B (Cyclophilin B)</fullName>
    </submittedName>
</protein>
<feature type="compositionally biased region" description="Basic residues" evidence="2">
    <location>
        <begin position="1"/>
        <end position="12"/>
    </location>
</feature>
<dbReference type="InterPro" id="IPR044666">
    <property type="entry name" value="Cyclophilin_A-like"/>
</dbReference>
<evidence type="ECO:0000256" key="2">
    <source>
        <dbReference type="SAM" id="MobiDB-lite"/>
    </source>
</evidence>
<comment type="function">
    <text evidence="1">PPIases accelerate the folding of proteins. It catalyzes the cis-trans isomerization of proline imidic peptide bonds in oligopeptides.</text>
</comment>
<dbReference type="OrthoDB" id="5507614at2"/>
<evidence type="ECO:0000256" key="1">
    <source>
        <dbReference type="ARBA" id="ARBA00002388"/>
    </source>
</evidence>
<comment type="caution">
    <text evidence="4">The sequence shown here is derived from an EMBL/GenBank/DDBJ whole genome shotgun (WGS) entry which is preliminary data.</text>
</comment>
<feature type="compositionally biased region" description="Low complexity" evidence="2">
    <location>
        <begin position="61"/>
        <end position="106"/>
    </location>
</feature>
<keyword evidence="4" id="KW-0413">Isomerase</keyword>
<accession>A0A3D9V9T2</accession>
<evidence type="ECO:0000313" key="5">
    <source>
        <dbReference type="Proteomes" id="UP000256485"/>
    </source>
</evidence>
<name>A0A3D9V9T2_THECX</name>
<dbReference type="Pfam" id="PF00160">
    <property type="entry name" value="Pro_isomerase"/>
    <property type="match status" value="1"/>
</dbReference>
<dbReference type="AlphaFoldDB" id="A0A3D9V9T2"/>
<dbReference type="RefSeq" id="WP_115851565.1">
    <property type="nucleotide sequence ID" value="NZ_QTUC01000001.1"/>
</dbReference>
<dbReference type="InterPro" id="IPR002130">
    <property type="entry name" value="Cyclophilin-type_PPIase_dom"/>
</dbReference>
<dbReference type="PANTHER" id="PTHR45625:SF3">
    <property type="entry name" value="PEPTIDYL-PROLYL CIS-TRANS ISOMERASE B-RELATED"/>
    <property type="match status" value="1"/>
</dbReference>
<dbReference type="PANTHER" id="PTHR45625">
    <property type="entry name" value="PEPTIDYL-PROLYL CIS-TRANS ISOMERASE-RELATED"/>
    <property type="match status" value="1"/>
</dbReference>
<feature type="region of interest" description="Disordered" evidence="2">
    <location>
        <begin position="1"/>
        <end position="24"/>
    </location>
</feature>
<reference evidence="4 5" key="1">
    <citation type="submission" date="2018-08" db="EMBL/GenBank/DDBJ databases">
        <title>Sequencing the genomes of 1000 actinobacteria strains.</title>
        <authorList>
            <person name="Klenk H.-P."/>
        </authorList>
    </citation>
    <scope>NUCLEOTIDE SEQUENCE [LARGE SCALE GENOMIC DNA]</scope>
    <source>
        <strain evidence="4 5">DSM 22891</strain>
    </source>
</reference>
<dbReference type="PROSITE" id="PS50072">
    <property type="entry name" value="CSA_PPIASE_2"/>
    <property type="match status" value="1"/>
</dbReference>
<sequence length="298" mass="31304">MVTKKKRRRQLARQKWERQQARRALRRQRARRRAIIASAVAGVLAVGAGGYGIFALVSDDSPASASPTPTSTPARSPSPSASRSASASPSPSSTPTATAAAAAAPRPTKPGECVYVPYDGPNQKSFGLPASSAPRTDAVATITTNRGTITVDLLGEDASCAVHSFTFLANKGAFDNTPCTGLAVEPARARYLECGDVTGSGDGGPGYVFGNENDDRRQYDAGWLVLADGENRNGSRFYITYGESSRFDHRVTAFGKVRTGLDVVREVARGGLAPGSDDNGVGRPATSIVIKDVKVTTK</sequence>
<dbReference type="GO" id="GO:0003755">
    <property type="term" value="F:peptidyl-prolyl cis-trans isomerase activity"/>
    <property type="evidence" value="ECO:0007669"/>
    <property type="project" value="InterPro"/>
</dbReference>
<proteinExistence type="predicted"/>
<dbReference type="Proteomes" id="UP000256485">
    <property type="component" value="Unassembled WGS sequence"/>
</dbReference>
<gene>
    <name evidence="4" type="ORF">DFJ64_3714</name>
</gene>
<organism evidence="4 5">
    <name type="scientific">Thermasporomyces composti</name>
    <dbReference type="NCBI Taxonomy" id="696763"/>
    <lineage>
        <taxon>Bacteria</taxon>
        <taxon>Bacillati</taxon>
        <taxon>Actinomycetota</taxon>
        <taxon>Actinomycetes</taxon>
        <taxon>Propionibacteriales</taxon>
        <taxon>Nocardioidaceae</taxon>
        <taxon>Thermasporomyces</taxon>
    </lineage>
</organism>
<dbReference type="SUPFAM" id="SSF50891">
    <property type="entry name" value="Cyclophilin-like"/>
    <property type="match status" value="1"/>
</dbReference>
<evidence type="ECO:0000259" key="3">
    <source>
        <dbReference type="PROSITE" id="PS50072"/>
    </source>
</evidence>
<evidence type="ECO:0000313" key="4">
    <source>
        <dbReference type="EMBL" id="REF38239.1"/>
    </source>
</evidence>
<dbReference type="Gene3D" id="2.40.100.10">
    <property type="entry name" value="Cyclophilin-like"/>
    <property type="match status" value="1"/>
</dbReference>